<sequence>MSETRTVILLRHGRSTANTAGILAGHTEGVHLDEWGTNQAEKVATRLVDLKVSKIVSSPLERCLETLAPLARLTGLEIEIDADLAEVDYGTWTGRPLKDLASEDLWKVVQQHASAAVFPGGEGLAQVSARAVAAVRRQLKNSPDPGPLVICSHGDVIKAIVADALGLHLDAFQRIHVAPASLSVVTYTATRPIVERVNDSGDLTALLPATADSKTSSDGVPSTDGVVGGGSR</sequence>
<organism evidence="2 3">
    <name type="scientific">Nakamurella antarctica</name>
    <dbReference type="NCBI Taxonomy" id="1902245"/>
    <lineage>
        <taxon>Bacteria</taxon>
        <taxon>Bacillati</taxon>
        <taxon>Actinomycetota</taxon>
        <taxon>Actinomycetes</taxon>
        <taxon>Nakamurellales</taxon>
        <taxon>Nakamurellaceae</taxon>
        <taxon>Nakamurella</taxon>
    </lineage>
</organism>
<dbReference type="InterPro" id="IPR022492">
    <property type="entry name" value="Phosphomutase_MSMEG4193_put"/>
</dbReference>
<evidence type="ECO:0000256" key="1">
    <source>
        <dbReference type="SAM" id="MobiDB-lite"/>
    </source>
</evidence>
<dbReference type="NCBIfam" id="TIGR03848">
    <property type="entry name" value="MSMEG_4193"/>
    <property type="match status" value="1"/>
</dbReference>
<dbReference type="InterPro" id="IPR013078">
    <property type="entry name" value="His_Pase_superF_clade-1"/>
</dbReference>
<dbReference type="SMART" id="SM00855">
    <property type="entry name" value="PGAM"/>
    <property type="match status" value="1"/>
</dbReference>
<dbReference type="GO" id="GO:0016791">
    <property type="term" value="F:phosphatase activity"/>
    <property type="evidence" value="ECO:0007669"/>
    <property type="project" value="TreeGrafter"/>
</dbReference>
<dbReference type="PANTHER" id="PTHR48100">
    <property type="entry name" value="BROAD-SPECIFICITY PHOSPHATASE YOR283W-RELATED"/>
    <property type="match status" value="1"/>
</dbReference>
<gene>
    <name evidence="2" type="ORF">EH165_07225</name>
</gene>
<dbReference type="InterPro" id="IPR050275">
    <property type="entry name" value="PGM_Phosphatase"/>
</dbReference>
<keyword evidence="3" id="KW-1185">Reference proteome</keyword>
<dbReference type="KEGG" id="nak:EH165_07225"/>
<dbReference type="Proteomes" id="UP000268084">
    <property type="component" value="Chromosome"/>
</dbReference>
<dbReference type="Gene3D" id="3.40.50.1240">
    <property type="entry name" value="Phosphoglycerate mutase-like"/>
    <property type="match status" value="1"/>
</dbReference>
<evidence type="ECO:0000313" key="3">
    <source>
        <dbReference type="Proteomes" id="UP000268084"/>
    </source>
</evidence>
<proteinExistence type="predicted"/>
<dbReference type="Pfam" id="PF00300">
    <property type="entry name" value="His_Phos_1"/>
    <property type="match status" value="1"/>
</dbReference>
<dbReference type="InterPro" id="IPR029033">
    <property type="entry name" value="His_PPase_superfam"/>
</dbReference>
<dbReference type="RefSeq" id="WP_124798862.1">
    <property type="nucleotide sequence ID" value="NZ_CP034170.1"/>
</dbReference>
<protein>
    <submittedName>
        <fullName evidence="2">MSMEG_4193 family putative phosphomutase</fullName>
    </submittedName>
</protein>
<dbReference type="PANTHER" id="PTHR48100:SF2">
    <property type="entry name" value="CONSERVED PROTEIN"/>
    <property type="match status" value="1"/>
</dbReference>
<accession>A0A3G8ZU13</accession>
<reference evidence="2 3" key="2">
    <citation type="submission" date="2018-12" db="EMBL/GenBank/DDBJ databases">
        <title>Nakamurella antarcticus sp. nov., isolated from Antarctica South Shetland Islands soil.</title>
        <authorList>
            <person name="Peng F."/>
        </authorList>
    </citation>
    <scope>NUCLEOTIDE SEQUENCE [LARGE SCALE GENOMIC DNA]</scope>
    <source>
        <strain evidence="2 3">S14-144</strain>
    </source>
</reference>
<feature type="region of interest" description="Disordered" evidence="1">
    <location>
        <begin position="209"/>
        <end position="232"/>
    </location>
</feature>
<dbReference type="OrthoDB" id="4120859at2"/>
<evidence type="ECO:0000313" key="2">
    <source>
        <dbReference type="EMBL" id="AZI57964.1"/>
    </source>
</evidence>
<reference evidence="2 3" key="1">
    <citation type="submission" date="2018-11" db="EMBL/GenBank/DDBJ databases">
        <authorList>
            <person name="Da X."/>
        </authorList>
    </citation>
    <scope>NUCLEOTIDE SEQUENCE [LARGE SCALE GENOMIC DNA]</scope>
    <source>
        <strain evidence="2 3">S14-144</strain>
    </source>
</reference>
<dbReference type="AlphaFoldDB" id="A0A3G8ZU13"/>
<dbReference type="GO" id="GO:0005737">
    <property type="term" value="C:cytoplasm"/>
    <property type="evidence" value="ECO:0007669"/>
    <property type="project" value="TreeGrafter"/>
</dbReference>
<dbReference type="SUPFAM" id="SSF53254">
    <property type="entry name" value="Phosphoglycerate mutase-like"/>
    <property type="match status" value="1"/>
</dbReference>
<name>A0A3G8ZU13_9ACTN</name>
<dbReference type="CDD" id="cd07067">
    <property type="entry name" value="HP_PGM_like"/>
    <property type="match status" value="1"/>
</dbReference>
<dbReference type="EMBL" id="CP034170">
    <property type="protein sequence ID" value="AZI57964.1"/>
    <property type="molecule type" value="Genomic_DNA"/>
</dbReference>